<reference evidence="2" key="2">
    <citation type="submission" date="2015-01" db="EMBL/GenBank/DDBJ databases">
        <title>Evolutionary Origins and Diversification of the Mycorrhizal Mutualists.</title>
        <authorList>
            <consortium name="DOE Joint Genome Institute"/>
            <consortium name="Mycorrhizal Genomics Consortium"/>
            <person name="Kohler A."/>
            <person name="Kuo A."/>
            <person name="Nagy L.G."/>
            <person name="Floudas D."/>
            <person name="Copeland A."/>
            <person name="Barry K.W."/>
            <person name="Cichocki N."/>
            <person name="Veneault-Fourrey C."/>
            <person name="LaButti K."/>
            <person name="Lindquist E.A."/>
            <person name="Lipzen A."/>
            <person name="Lundell T."/>
            <person name="Morin E."/>
            <person name="Murat C."/>
            <person name="Riley R."/>
            <person name="Ohm R."/>
            <person name="Sun H."/>
            <person name="Tunlid A."/>
            <person name="Henrissat B."/>
            <person name="Grigoriev I.V."/>
            <person name="Hibbett D.S."/>
            <person name="Martin F."/>
        </authorList>
    </citation>
    <scope>NUCLEOTIDE SEQUENCE [LARGE SCALE GENOMIC DNA]</scope>
    <source>
        <strain evidence="2">Ve08.2h10</strain>
    </source>
</reference>
<dbReference type="AlphaFoldDB" id="A0A0D0CFE4"/>
<dbReference type="Proteomes" id="UP000054538">
    <property type="component" value="Unassembled WGS sequence"/>
</dbReference>
<gene>
    <name evidence="1" type="ORF">PAXRUDRAFT_176549</name>
</gene>
<organism evidence="1 2">
    <name type="scientific">Paxillus rubicundulus Ve08.2h10</name>
    <dbReference type="NCBI Taxonomy" id="930991"/>
    <lineage>
        <taxon>Eukaryota</taxon>
        <taxon>Fungi</taxon>
        <taxon>Dikarya</taxon>
        <taxon>Basidiomycota</taxon>
        <taxon>Agaricomycotina</taxon>
        <taxon>Agaricomycetes</taxon>
        <taxon>Agaricomycetidae</taxon>
        <taxon>Boletales</taxon>
        <taxon>Paxilineae</taxon>
        <taxon>Paxillaceae</taxon>
        <taxon>Paxillus</taxon>
    </lineage>
</organism>
<dbReference type="HOGENOM" id="CLU_150821_2_1_1"/>
<sequence length="56" mass="5836">SPTMKTLTLLAAITSFSAYTLVGVHAAKCVVCPFSAYSVSLRTACRYTSGGVTTCQ</sequence>
<keyword evidence="2" id="KW-1185">Reference proteome</keyword>
<accession>A0A0D0CFE4</accession>
<dbReference type="EMBL" id="KN829123">
    <property type="protein sequence ID" value="KIK74148.1"/>
    <property type="molecule type" value="Genomic_DNA"/>
</dbReference>
<dbReference type="InParanoid" id="A0A0D0CFE4"/>
<protein>
    <submittedName>
        <fullName evidence="1">Uncharacterized protein</fullName>
    </submittedName>
</protein>
<evidence type="ECO:0000313" key="1">
    <source>
        <dbReference type="EMBL" id="KIK74148.1"/>
    </source>
</evidence>
<reference evidence="1 2" key="1">
    <citation type="submission" date="2014-04" db="EMBL/GenBank/DDBJ databases">
        <authorList>
            <consortium name="DOE Joint Genome Institute"/>
            <person name="Kuo A."/>
            <person name="Kohler A."/>
            <person name="Jargeat P."/>
            <person name="Nagy L.G."/>
            <person name="Floudas D."/>
            <person name="Copeland A."/>
            <person name="Barry K.W."/>
            <person name="Cichocki N."/>
            <person name="Veneault-Fourrey C."/>
            <person name="LaButti K."/>
            <person name="Lindquist E.A."/>
            <person name="Lipzen A."/>
            <person name="Lundell T."/>
            <person name="Morin E."/>
            <person name="Murat C."/>
            <person name="Sun H."/>
            <person name="Tunlid A."/>
            <person name="Henrissat B."/>
            <person name="Grigoriev I.V."/>
            <person name="Hibbett D.S."/>
            <person name="Martin F."/>
            <person name="Nordberg H.P."/>
            <person name="Cantor M.N."/>
            <person name="Hua S.X."/>
        </authorList>
    </citation>
    <scope>NUCLEOTIDE SEQUENCE [LARGE SCALE GENOMIC DNA]</scope>
    <source>
        <strain evidence="1 2">Ve08.2h10</strain>
    </source>
</reference>
<name>A0A0D0CFE4_9AGAM</name>
<evidence type="ECO:0000313" key="2">
    <source>
        <dbReference type="Proteomes" id="UP000054538"/>
    </source>
</evidence>
<feature type="non-terminal residue" evidence="1">
    <location>
        <position position="1"/>
    </location>
</feature>
<proteinExistence type="predicted"/>